<organism evidence="1">
    <name type="scientific">virus sp. ctv2g1</name>
    <dbReference type="NCBI Taxonomy" id="2828000"/>
    <lineage>
        <taxon>Viruses</taxon>
    </lineage>
</organism>
<reference evidence="1" key="1">
    <citation type="journal article" date="2021" name="Proc. Natl. Acad. Sci. U.S.A.">
        <title>A Catalog of Tens of Thousands of Viruses from Human Metagenomes Reveals Hidden Associations with Chronic Diseases.</title>
        <authorList>
            <person name="Tisza M.J."/>
            <person name="Buck C.B."/>
        </authorList>
    </citation>
    <scope>NUCLEOTIDE SEQUENCE</scope>
    <source>
        <strain evidence="1">Ctv2g1</strain>
    </source>
</reference>
<dbReference type="EMBL" id="BK032841">
    <property type="protein sequence ID" value="DAF63515.1"/>
    <property type="molecule type" value="Genomic_DNA"/>
</dbReference>
<protein>
    <submittedName>
        <fullName evidence="1">Uncharacterized protein</fullName>
    </submittedName>
</protein>
<proteinExistence type="predicted"/>
<name>A0A8S5TKD6_9VIRU</name>
<accession>A0A8S5TKD6</accession>
<evidence type="ECO:0000313" key="1">
    <source>
        <dbReference type="EMBL" id="DAF63515.1"/>
    </source>
</evidence>
<sequence>MELLRHFDLFICGFISFILINSHHKKKTRQPYCYRASLLMASTFMYHLLM</sequence>